<reference evidence="3 4" key="1">
    <citation type="submission" date="2018-04" db="EMBL/GenBank/DDBJ databases">
        <title>Genomic Encyclopedia of Type Strains, Phase III (KMG-III): the genomes of soil and plant-associated and newly described type strains.</title>
        <authorList>
            <person name="Whitman W."/>
        </authorList>
    </citation>
    <scope>NUCLEOTIDE SEQUENCE [LARGE SCALE GENOMIC DNA]</scope>
    <source>
        <strain evidence="3 4">MA-olki</strain>
    </source>
</reference>
<protein>
    <submittedName>
        <fullName evidence="3">Alpha-1,6-mannosyltransferase</fullName>
    </submittedName>
</protein>
<feature type="domain" description="Glycosyltransferase subfamily 4-like N-terminal" evidence="2">
    <location>
        <begin position="15"/>
        <end position="179"/>
    </location>
</feature>
<accession>A0A2T5U9D8</accession>
<sequence>MKIVDVCAFYTPSGGGVRTYVDRKLVAFAERGHEMVVVAPGERAGEERRGPNARIRWVRSPRFPLDRSYRYFSDRSALHRVLDEEDPDLVEVSSPWRSASMVADWKSERGARARLALIAHADPLAAYAYRWFGGVATTQTIDRAFEWYWRHLRRLDQRFDMIVSASDSLSQRLREGGLQKVLTDPMGVEPGQFSPALRDMTVRREMLALCGLPEDAMLLIGVGRHAPEKRWPMIAQAATMAGAQAPVGLVIVGGGSRQRPVIEAIDGNPHVRLLEPTTDRAALARMMASADALIHGCEAETFCFVAAEAIASGLPLIAPDRGGAADLARKSGGVLYRSSDAPAASEAILSVARTSRMPRAAAPVRTMDDHFDALLTLYANENLVRREGSCR</sequence>
<name>A0A2T5U9D8_9SPHN</name>
<evidence type="ECO:0000313" key="3">
    <source>
        <dbReference type="EMBL" id="PTW48122.1"/>
    </source>
</evidence>
<evidence type="ECO:0000313" key="4">
    <source>
        <dbReference type="Proteomes" id="UP000244013"/>
    </source>
</evidence>
<dbReference type="GO" id="GO:0016757">
    <property type="term" value="F:glycosyltransferase activity"/>
    <property type="evidence" value="ECO:0007669"/>
    <property type="project" value="UniProtKB-KW"/>
</dbReference>
<dbReference type="PANTHER" id="PTHR45947">
    <property type="entry name" value="SULFOQUINOVOSYL TRANSFERASE SQD2"/>
    <property type="match status" value="1"/>
</dbReference>
<keyword evidence="3" id="KW-0328">Glycosyltransferase</keyword>
<dbReference type="OrthoDB" id="9802525at2"/>
<dbReference type="RefSeq" id="WP_107953122.1">
    <property type="nucleotide sequence ID" value="NZ_QAYE01000002.1"/>
</dbReference>
<dbReference type="Proteomes" id="UP000244013">
    <property type="component" value="Unassembled WGS sequence"/>
</dbReference>
<dbReference type="SUPFAM" id="SSF53756">
    <property type="entry name" value="UDP-Glycosyltransferase/glycogen phosphorylase"/>
    <property type="match status" value="1"/>
</dbReference>
<dbReference type="InterPro" id="IPR050194">
    <property type="entry name" value="Glycosyltransferase_grp1"/>
</dbReference>
<dbReference type="Pfam" id="PF00534">
    <property type="entry name" value="Glycos_transf_1"/>
    <property type="match status" value="1"/>
</dbReference>
<gene>
    <name evidence="3" type="ORF">C8J25_102211</name>
</gene>
<dbReference type="Pfam" id="PF13439">
    <property type="entry name" value="Glyco_transf_4"/>
    <property type="match status" value="1"/>
</dbReference>
<dbReference type="GeneID" id="91005245"/>
<keyword evidence="3" id="KW-0808">Transferase</keyword>
<feature type="domain" description="Glycosyl transferase family 1" evidence="1">
    <location>
        <begin position="212"/>
        <end position="354"/>
    </location>
</feature>
<dbReference type="InterPro" id="IPR001296">
    <property type="entry name" value="Glyco_trans_1"/>
</dbReference>
<dbReference type="PANTHER" id="PTHR45947:SF3">
    <property type="entry name" value="SULFOQUINOVOSYL TRANSFERASE SQD2"/>
    <property type="match status" value="1"/>
</dbReference>
<dbReference type="AlphaFoldDB" id="A0A2T5U9D8"/>
<evidence type="ECO:0000259" key="1">
    <source>
        <dbReference type="Pfam" id="PF00534"/>
    </source>
</evidence>
<proteinExistence type="predicted"/>
<dbReference type="InterPro" id="IPR028098">
    <property type="entry name" value="Glyco_trans_4-like_N"/>
</dbReference>
<organism evidence="3 4">
    <name type="scientific">Sphingomonas faeni</name>
    <dbReference type="NCBI Taxonomy" id="185950"/>
    <lineage>
        <taxon>Bacteria</taxon>
        <taxon>Pseudomonadati</taxon>
        <taxon>Pseudomonadota</taxon>
        <taxon>Alphaproteobacteria</taxon>
        <taxon>Sphingomonadales</taxon>
        <taxon>Sphingomonadaceae</taxon>
        <taxon>Sphingomonas</taxon>
    </lineage>
</organism>
<dbReference type="EMBL" id="QAYE01000002">
    <property type="protein sequence ID" value="PTW48122.1"/>
    <property type="molecule type" value="Genomic_DNA"/>
</dbReference>
<evidence type="ECO:0000259" key="2">
    <source>
        <dbReference type="Pfam" id="PF13439"/>
    </source>
</evidence>
<comment type="caution">
    <text evidence="3">The sequence shown here is derived from an EMBL/GenBank/DDBJ whole genome shotgun (WGS) entry which is preliminary data.</text>
</comment>
<dbReference type="Gene3D" id="3.40.50.2000">
    <property type="entry name" value="Glycogen Phosphorylase B"/>
    <property type="match status" value="2"/>
</dbReference>